<comment type="caution">
    <text evidence="4">The sequence shown here is derived from an EMBL/GenBank/DDBJ whole genome shotgun (WGS) entry which is preliminary data.</text>
</comment>
<dbReference type="PROSITE" id="PS51257">
    <property type="entry name" value="PROKAR_LIPOPROTEIN"/>
    <property type="match status" value="1"/>
</dbReference>
<dbReference type="EMBL" id="JACXIZ010000032">
    <property type="protein sequence ID" value="MBD2847094.1"/>
    <property type="molecule type" value="Genomic_DNA"/>
</dbReference>
<name>A0A927GST3_9BACL</name>
<dbReference type="AlphaFoldDB" id="A0A927GST3"/>
<protein>
    <submittedName>
        <fullName evidence="4">Extracellular solute-binding protein</fullName>
    </submittedName>
</protein>
<evidence type="ECO:0000256" key="2">
    <source>
        <dbReference type="SAM" id="MobiDB-lite"/>
    </source>
</evidence>
<dbReference type="PANTHER" id="PTHR43649">
    <property type="entry name" value="ARABINOSE-BINDING PROTEIN-RELATED"/>
    <property type="match status" value="1"/>
</dbReference>
<reference evidence="4" key="1">
    <citation type="submission" date="2020-09" db="EMBL/GenBank/DDBJ databases">
        <title>A novel bacterium of genus Paenibacillus, isolated from South China Sea.</title>
        <authorList>
            <person name="Huang H."/>
            <person name="Mo K."/>
            <person name="Hu Y."/>
        </authorList>
    </citation>
    <scope>NUCLEOTIDE SEQUENCE</scope>
    <source>
        <strain evidence="4">IB182496</strain>
    </source>
</reference>
<proteinExistence type="predicted"/>
<evidence type="ECO:0000313" key="5">
    <source>
        <dbReference type="Proteomes" id="UP000621560"/>
    </source>
</evidence>
<feature type="compositionally biased region" description="Low complexity" evidence="2">
    <location>
        <begin position="43"/>
        <end position="52"/>
    </location>
</feature>
<keyword evidence="5" id="KW-1185">Reference proteome</keyword>
<sequence length="531" mass="58623">MYHNKKHGWKWAALLLLLMSAALYGCSGEGNSPSAQGEGAVTSGSGDSGQADSAEEEAPIEVTWGIHFAAAGVVSDTPVQQELEERYNIQIKPVKITDASIASGEIPDVFTLGDPKDVAAYQAQGLLMPIEPSMLEEKLPEYYRDLQAVDAQLTGPATFDDQLWAVPMFVTKRNYDFAMLWRKDWLDQVGIAKVPETLEEFEAAVYAFTREDPDGNGRDDTYGLTGTMTTTWSSGFYSIFGAYGIEPTMWHARDGEIVNGSVMPEAKEALALLRQWYADKVIDPEFITDTQDNYRTKLYNGRIGVIEETVSRLYSDSAPTTAEMLALNPDAELAPGVNPTGPGGHGSWSWGSKSNYIVFGKQLQEEPEKLARILTIMRDQSTDEALHRLASSGYEGEQWQYIEGDSGPIEYLPGYEKAEGRYQMGAGLFAFGSIQEIAMRERMMNPQMVEAIDAYSSGDQWTDALYFSALPSGGQYNEDLTLLMQRTYAEIITGQKELDAFDAFVEEWYAKGGSVLTEEANALYAELQLGA</sequence>
<dbReference type="RefSeq" id="WP_190920089.1">
    <property type="nucleotide sequence ID" value="NZ_JACXIZ010000032.1"/>
</dbReference>
<dbReference type="Gene3D" id="3.40.190.10">
    <property type="entry name" value="Periplasmic binding protein-like II"/>
    <property type="match status" value="2"/>
</dbReference>
<dbReference type="InterPro" id="IPR050490">
    <property type="entry name" value="Bact_solute-bd_prot1"/>
</dbReference>
<dbReference type="Proteomes" id="UP000621560">
    <property type="component" value="Unassembled WGS sequence"/>
</dbReference>
<feature type="signal peptide" evidence="3">
    <location>
        <begin position="1"/>
        <end position="25"/>
    </location>
</feature>
<gene>
    <name evidence="4" type="ORF">IDH44_17995</name>
</gene>
<feature type="region of interest" description="Disordered" evidence="2">
    <location>
        <begin position="32"/>
        <end position="56"/>
    </location>
</feature>
<keyword evidence="1 3" id="KW-0732">Signal</keyword>
<feature type="chain" id="PRO_5039380836" evidence="3">
    <location>
        <begin position="26"/>
        <end position="531"/>
    </location>
</feature>
<dbReference type="PANTHER" id="PTHR43649:SF33">
    <property type="entry name" value="POLYGALACTURONAN_RHAMNOGALACTURONAN-BINDING PROTEIN YTCQ"/>
    <property type="match status" value="1"/>
</dbReference>
<evidence type="ECO:0000313" key="4">
    <source>
        <dbReference type="EMBL" id="MBD2847094.1"/>
    </source>
</evidence>
<dbReference type="SUPFAM" id="SSF53850">
    <property type="entry name" value="Periplasmic binding protein-like II"/>
    <property type="match status" value="1"/>
</dbReference>
<evidence type="ECO:0000256" key="3">
    <source>
        <dbReference type="SAM" id="SignalP"/>
    </source>
</evidence>
<evidence type="ECO:0000256" key="1">
    <source>
        <dbReference type="ARBA" id="ARBA00022729"/>
    </source>
</evidence>
<accession>A0A927GST3</accession>
<organism evidence="4 5">
    <name type="scientific">Paenibacillus sabuli</name>
    <dbReference type="NCBI Taxonomy" id="2772509"/>
    <lineage>
        <taxon>Bacteria</taxon>
        <taxon>Bacillati</taxon>
        <taxon>Bacillota</taxon>
        <taxon>Bacilli</taxon>
        <taxon>Bacillales</taxon>
        <taxon>Paenibacillaceae</taxon>
        <taxon>Paenibacillus</taxon>
    </lineage>
</organism>